<dbReference type="Gene3D" id="3.30.710.10">
    <property type="entry name" value="Potassium Channel Kv1.1, Chain A"/>
    <property type="match status" value="1"/>
</dbReference>
<evidence type="ECO:0000313" key="2">
    <source>
        <dbReference type="EMBL" id="RHZ60899.1"/>
    </source>
</evidence>
<gene>
    <name evidence="2" type="ORF">Glove_350g32</name>
</gene>
<proteinExistence type="predicted"/>
<organism evidence="2 3">
    <name type="scientific">Diversispora epigaea</name>
    <dbReference type="NCBI Taxonomy" id="1348612"/>
    <lineage>
        <taxon>Eukaryota</taxon>
        <taxon>Fungi</taxon>
        <taxon>Fungi incertae sedis</taxon>
        <taxon>Mucoromycota</taxon>
        <taxon>Glomeromycotina</taxon>
        <taxon>Glomeromycetes</taxon>
        <taxon>Diversisporales</taxon>
        <taxon>Diversisporaceae</taxon>
        <taxon>Diversispora</taxon>
    </lineage>
</organism>
<dbReference type="InterPro" id="IPR011333">
    <property type="entry name" value="SKP1/BTB/POZ_sf"/>
</dbReference>
<dbReference type="InterPro" id="IPR000210">
    <property type="entry name" value="BTB/POZ_dom"/>
</dbReference>
<dbReference type="Pfam" id="PF00651">
    <property type="entry name" value="BTB"/>
    <property type="match status" value="1"/>
</dbReference>
<sequence>MTTKFLDRLSNDLTQLLEDPIDYNVSIEVGEAPNNQIFKIHSYILQSRSPYFKNKFNETSFNDDHVKVLKLHDISVKAFDIIIKKIRKFYYF</sequence>
<dbReference type="PROSITE" id="PS50097">
    <property type="entry name" value="BTB"/>
    <property type="match status" value="1"/>
</dbReference>
<dbReference type="Proteomes" id="UP000266861">
    <property type="component" value="Unassembled WGS sequence"/>
</dbReference>
<evidence type="ECO:0000259" key="1">
    <source>
        <dbReference type="PROSITE" id="PS50097"/>
    </source>
</evidence>
<comment type="caution">
    <text evidence="2">The sequence shown here is derived from an EMBL/GenBank/DDBJ whole genome shotgun (WGS) entry which is preliminary data.</text>
</comment>
<name>A0A397HDL0_9GLOM</name>
<dbReference type="SUPFAM" id="SSF54695">
    <property type="entry name" value="POZ domain"/>
    <property type="match status" value="1"/>
</dbReference>
<keyword evidence="3" id="KW-1185">Reference proteome</keyword>
<dbReference type="EMBL" id="PQFF01000320">
    <property type="protein sequence ID" value="RHZ60899.1"/>
    <property type="molecule type" value="Genomic_DNA"/>
</dbReference>
<evidence type="ECO:0000313" key="3">
    <source>
        <dbReference type="Proteomes" id="UP000266861"/>
    </source>
</evidence>
<reference evidence="2 3" key="1">
    <citation type="submission" date="2018-08" db="EMBL/GenBank/DDBJ databases">
        <title>Genome and evolution of the arbuscular mycorrhizal fungus Diversispora epigaea (formerly Glomus versiforme) and its bacterial endosymbionts.</title>
        <authorList>
            <person name="Sun X."/>
            <person name="Fei Z."/>
            <person name="Harrison M."/>
        </authorList>
    </citation>
    <scope>NUCLEOTIDE SEQUENCE [LARGE SCALE GENOMIC DNA]</scope>
    <source>
        <strain evidence="2 3">IT104</strain>
    </source>
</reference>
<protein>
    <recommendedName>
        <fullName evidence="1">BTB domain-containing protein</fullName>
    </recommendedName>
</protein>
<dbReference type="AlphaFoldDB" id="A0A397HDL0"/>
<feature type="domain" description="BTB" evidence="1">
    <location>
        <begin position="23"/>
        <end position="87"/>
    </location>
</feature>
<dbReference type="CDD" id="cd18186">
    <property type="entry name" value="BTB_POZ_ZBTB_KLHL-like"/>
    <property type="match status" value="1"/>
</dbReference>
<dbReference type="OrthoDB" id="2390243at2759"/>
<accession>A0A397HDL0</accession>